<proteinExistence type="predicted"/>
<accession>X1GUC5</accession>
<dbReference type="AlphaFoldDB" id="X1GUC5"/>
<organism evidence="1">
    <name type="scientific">marine sediment metagenome</name>
    <dbReference type="NCBI Taxonomy" id="412755"/>
    <lineage>
        <taxon>unclassified sequences</taxon>
        <taxon>metagenomes</taxon>
        <taxon>ecological metagenomes</taxon>
    </lineage>
</organism>
<feature type="non-terminal residue" evidence="1">
    <location>
        <position position="1"/>
    </location>
</feature>
<comment type="caution">
    <text evidence="1">The sequence shown here is derived from an EMBL/GenBank/DDBJ whole genome shotgun (WGS) entry which is preliminary data.</text>
</comment>
<protein>
    <submittedName>
        <fullName evidence="1">Uncharacterized protein</fullName>
    </submittedName>
</protein>
<evidence type="ECO:0000313" key="1">
    <source>
        <dbReference type="EMBL" id="GAH36613.1"/>
    </source>
</evidence>
<name>X1GUC5_9ZZZZ</name>
<gene>
    <name evidence="1" type="ORF">S03H2_18156</name>
</gene>
<reference evidence="1" key="1">
    <citation type="journal article" date="2014" name="Front. Microbiol.">
        <title>High frequency of phylogenetically diverse reductive dehalogenase-homologous genes in deep subseafloor sedimentary metagenomes.</title>
        <authorList>
            <person name="Kawai M."/>
            <person name="Futagami T."/>
            <person name="Toyoda A."/>
            <person name="Takaki Y."/>
            <person name="Nishi S."/>
            <person name="Hori S."/>
            <person name="Arai W."/>
            <person name="Tsubouchi T."/>
            <person name="Morono Y."/>
            <person name="Uchiyama I."/>
            <person name="Ito T."/>
            <person name="Fujiyama A."/>
            <person name="Inagaki F."/>
            <person name="Takami H."/>
        </authorList>
    </citation>
    <scope>NUCLEOTIDE SEQUENCE</scope>
    <source>
        <strain evidence="1">Expedition CK06-06</strain>
    </source>
</reference>
<dbReference type="EMBL" id="BARU01009406">
    <property type="protein sequence ID" value="GAH36613.1"/>
    <property type="molecule type" value="Genomic_DNA"/>
</dbReference>
<sequence>KDNYGQGLYQRLYQSLHTIDFKNFSFIFDEKELRISWPSDYYPNRIVINLVHGLGTSEFISAVQRAKEELQRIELALEGLKPPKI</sequence>